<protein>
    <submittedName>
        <fullName evidence="2">Primosomal replication protein</fullName>
    </submittedName>
</protein>
<accession>A0A9J6PJS8</accession>
<keyword evidence="3" id="KW-1185">Reference proteome</keyword>
<evidence type="ECO:0000313" key="3">
    <source>
        <dbReference type="Proteomes" id="UP001064262"/>
    </source>
</evidence>
<dbReference type="InterPro" id="IPR010890">
    <property type="entry name" value="PriC"/>
</dbReference>
<comment type="caution">
    <text evidence="2">The sequence shown here is derived from an EMBL/GenBank/DDBJ whole genome shotgun (WGS) entry which is preliminary data.</text>
</comment>
<evidence type="ECO:0000256" key="1">
    <source>
        <dbReference type="SAM" id="Coils"/>
    </source>
</evidence>
<proteinExistence type="predicted"/>
<dbReference type="EMBL" id="JAODIM010000029">
    <property type="protein sequence ID" value="MCU5775976.1"/>
    <property type="molecule type" value="Genomic_DNA"/>
</dbReference>
<dbReference type="Gene3D" id="1.20.1270.340">
    <property type="match status" value="1"/>
</dbReference>
<dbReference type="Proteomes" id="UP001064262">
    <property type="component" value="Unassembled WGS sequence"/>
</dbReference>
<gene>
    <name evidence="2" type="ORF">N5923_00495</name>
</gene>
<dbReference type="AlphaFoldDB" id="A0A9J6PJS8"/>
<name>A0A9J6PJS8_9GAMM</name>
<reference evidence="2" key="1">
    <citation type="submission" date="2022-09" db="EMBL/GenBank/DDBJ databases">
        <title>Winslowiella arboricola sp. nov., isolated from bleeding cankers on broadleaf hosts.</title>
        <authorList>
            <person name="Brady C."/>
            <person name="Kaur S."/>
            <person name="Crampton B."/>
            <person name="Maddock D."/>
            <person name="Arnold D."/>
            <person name="Denman S."/>
        </authorList>
    </citation>
    <scope>NUCLEOTIDE SEQUENCE</scope>
    <source>
        <strain evidence="2">BAC 15a-03b</strain>
    </source>
</reference>
<feature type="coiled-coil region" evidence="1">
    <location>
        <begin position="136"/>
        <end position="177"/>
    </location>
</feature>
<dbReference type="Pfam" id="PF07445">
    <property type="entry name" value="PriC"/>
    <property type="match status" value="1"/>
</dbReference>
<keyword evidence="1" id="KW-0175">Coiled coil</keyword>
<sequence>MRSSLLLQQLDSRVEQLAKRVAPLAGRRARRARFDNQLFHCQSLRLGDYLLEIRETLLQLRHAVDDSHTERLAWLAERVVLQIGALQREIATLPLRDQEGGGSKRAATIYQKLADHQEFERRLLQMIAERESLLGQQETLIQQQKMQQELEALEARVQRCRAALKEIEQEIARREEQQ</sequence>
<dbReference type="RefSeq" id="WP_267141402.1">
    <property type="nucleotide sequence ID" value="NZ_JAODIL010000057.1"/>
</dbReference>
<organism evidence="2 3">
    <name type="scientific">Winslowiella arboricola</name>
    <dbReference type="NCBI Taxonomy" id="2978220"/>
    <lineage>
        <taxon>Bacteria</taxon>
        <taxon>Pseudomonadati</taxon>
        <taxon>Pseudomonadota</taxon>
        <taxon>Gammaproteobacteria</taxon>
        <taxon>Enterobacterales</taxon>
        <taxon>Erwiniaceae</taxon>
        <taxon>Winslowiella</taxon>
    </lineage>
</organism>
<evidence type="ECO:0000313" key="2">
    <source>
        <dbReference type="EMBL" id="MCU5775976.1"/>
    </source>
</evidence>
<dbReference type="InterPro" id="IPR038338">
    <property type="entry name" value="PriC_sf"/>
</dbReference>